<dbReference type="EMBL" id="JAEPRA010000015">
    <property type="protein sequence ID" value="KAG2175118.1"/>
    <property type="molecule type" value="Genomic_DNA"/>
</dbReference>
<proteinExistence type="predicted"/>
<dbReference type="Gene3D" id="2.40.70.10">
    <property type="entry name" value="Acid Proteases"/>
    <property type="match status" value="1"/>
</dbReference>
<organism evidence="2 3">
    <name type="scientific">Umbelopsis vinacea</name>
    <dbReference type="NCBI Taxonomy" id="44442"/>
    <lineage>
        <taxon>Eukaryota</taxon>
        <taxon>Fungi</taxon>
        <taxon>Fungi incertae sedis</taxon>
        <taxon>Mucoromycota</taxon>
        <taxon>Mucoromycotina</taxon>
        <taxon>Umbelopsidomycetes</taxon>
        <taxon>Umbelopsidales</taxon>
        <taxon>Umbelopsidaceae</taxon>
        <taxon>Umbelopsis</taxon>
    </lineage>
</organism>
<evidence type="ECO:0000256" key="1">
    <source>
        <dbReference type="SAM" id="MobiDB-lite"/>
    </source>
</evidence>
<gene>
    <name evidence="2" type="ORF">INT44_007596</name>
</gene>
<protein>
    <submittedName>
        <fullName evidence="2">Uncharacterized protein</fullName>
    </submittedName>
</protein>
<dbReference type="Pfam" id="PF08284">
    <property type="entry name" value="RVP_2"/>
    <property type="match status" value="1"/>
</dbReference>
<accession>A0A8H7UCR5</accession>
<reference evidence="2" key="1">
    <citation type="submission" date="2020-12" db="EMBL/GenBank/DDBJ databases">
        <title>Metabolic potential, ecology and presence of endohyphal bacteria is reflected in genomic diversity of Mucoromycotina.</title>
        <authorList>
            <person name="Muszewska A."/>
            <person name="Okrasinska A."/>
            <person name="Steczkiewicz K."/>
            <person name="Drgas O."/>
            <person name="Orlowska M."/>
            <person name="Perlinska-Lenart U."/>
            <person name="Aleksandrzak-Piekarczyk T."/>
            <person name="Szatraj K."/>
            <person name="Zielenkiewicz U."/>
            <person name="Pilsyk S."/>
            <person name="Malc E."/>
            <person name="Mieczkowski P."/>
            <person name="Kruszewska J.S."/>
            <person name="Biernat P."/>
            <person name="Pawlowska J."/>
        </authorList>
    </citation>
    <scope>NUCLEOTIDE SEQUENCE</scope>
    <source>
        <strain evidence="2">WA0000051536</strain>
    </source>
</reference>
<comment type="caution">
    <text evidence="2">The sequence shown here is derived from an EMBL/GenBank/DDBJ whole genome shotgun (WGS) entry which is preliminary data.</text>
</comment>
<dbReference type="Proteomes" id="UP000612746">
    <property type="component" value="Unassembled WGS sequence"/>
</dbReference>
<name>A0A8H7UCR5_9FUNG</name>
<dbReference type="AlphaFoldDB" id="A0A8H7UCR5"/>
<dbReference type="CDD" id="cd00303">
    <property type="entry name" value="retropepsin_like"/>
    <property type="match status" value="1"/>
</dbReference>
<evidence type="ECO:0000313" key="2">
    <source>
        <dbReference type="EMBL" id="KAG2175118.1"/>
    </source>
</evidence>
<keyword evidence="3" id="KW-1185">Reference proteome</keyword>
<sequence>MRNTNQYTKEQEEYEIEKQGKVLLPQEPQEEYTLARSVPETPMEGIWSLSIKTDLAILERSINGKMAHILLDNGATECFVSTKFIGTHKITPERLDTPETVSVTNGKILDITEQASLSFNSTPSYGKTGLETRPPHQLENGNLYHSLPRSNGNSAASEDRKHHDRKHPDDIASPTKETVQSRGRSIPAACAPNLGRRYQ</sequence>
<feature type="region of interest" description="Disordered" evidence="1">
    <location>
        <begin position="120"/>
        <end position="199"/>
    </location>
</feature>
<dbReference type="InterPro" id="IPR021109">
    <property type="entry name" value="Peptidase_aspartic_dom_sf"/>
</dbReference>
<evidence type="ECO:0000313" key="3">
    <source>
        <dbReference type="Proteomes" id="UP000612746"/>
    </source>
</evidence>
<feature type="compositionally biased region" description="Basic and acidic residues" evidence="1">
    <location>
        <begin position="157"/>
        <end position="170"/>
    </location>
</feature>